<keyword evidence="8" id="KW-0206">Cytoskeleton</keyword>
<organism evidence="12 13">
    <name type="scientific">Melipona quadrifasciata</name>
    <dbReference type="NCBI Taxonomy" id="166423"/>
    <lineage>
        <taxon>Eukaryota</taxon>
        <taxon>Metazoa</taxon>
        <taxon>Ecdysozoa</taxon>
        <taxon>Arthropoda</taxon>
        <taxon>Hexapoda</taxon>
        <taxon>Insecta</taxon>
        <taxon>Pterygota</taxon>
        <taxon>Neoptera</taxon>
        <taxon>Endopterygota</taxon>
        <taxon>Hymenoptera</taxon>
        <taxon>Apocrita</taxon>
        <taxon>Aculeata</taxon>
        <taxon>Apoidea</taxon>
        <taxon>Anthophila</taxon>
        <taxon>Apidae</taxon>
        <taxon>Melipona</taxon>
    </lineage>
</organism>
<keyword evidence="2" id="KW-0963">Cytoplasm</keyword>
<evidence type="ECO:0000256" key="6">
    <source>
        <dbReference type="ARBA" id="ARBA00023054"/>
    </source>
</evidence>
<dbReference type="GO" id="GO:0005524">
    <property type="term" value="F:ATP binding"/>
    <property type="evidence" value="ECO:0007669"/>
    <property type="project" value="UniProtKB-UniRule"/>
</dbReference>
<dbReference type="InterPro" id="IPR027417">
    <property type="entry name" value="P-loop_NTPase"/>
</dbReference>
<dbReference type="GO" id="GO:0008017">
    <property type="term" value="F:microtubule binding"/>
    <property type="evidence" value="ECO:0007669"/>
    <property type="project" value="InterPro"/>
</dbReference>
<dbReference type="GO" id="GO:0007018">
    <property type="term" value="P:microtubule-based movement"/>
    <property type="evidence" value="ECO:0007669"/>
    <property type="project" value="InterPro"/>
</dbReference>
<dbReference type="Proteomes" id="UP000053105">
    <property type="component" value="Unassembled WGS sequence"/>
</dbReference>
<evidence type="ECO:0000256" key="7">
    <source>
        <dbReference type="ARBA" id="ARBA00023175"/>
    </source>
</evidence>
<dbReference type="AlphaFoldDB" id="A0A0N0BIP5"/>
<keyword evidence="3" id="KW-0493">Microtubule</keyword>
<keyword evidence="4 9" id="KW-0547">Nucleotide-binding</keyword>
<protein>
    <submittedName>
        <fullName evidence="12">Kinesin-like protein KIF14</fullName>
    </submittedName>
</protein>
<feature type="coiled-coil region" evidence="10">
    <location>
        <begin position="709"/>
        <end position="842"/>
    </location>
</feature>
<comment type="subcellular location">
    <subcellularLocation>
        <location evidence="1">Cytoplasm</location>
        <location evidence="1">Cytoskeleton</location>
    </subcellularLocation>
</comment>
<evidence type="ECO:0000259" key="11">
    <source>
        <dbReference type="PROSITE" id="PS50067"/>
    </source>
</evidence>
<dbReference type="FunFam" id="3.40.850.10:FF:000042">
    <property type="entry name" value="Kinesin family member 14"/>
    <property type="match status" value="1"/>
</dbReference>
<dbReference type="PANTHER" id="PTHR47117">
    <property type="entry name" value="STAR-RELATED LIPID TRANSFER PROTEIN 9"/>
    <property type="match status" value="1"/>
</dbReference>
<evidence type="ECO:0000256" key="3">
    <source>
        <dbReference type="ARBA" id="ARBA00022701"/>
    </source>
</evidence>
<dbReference type="Gene3D" id="3.40.850.10">
    <property type="entry name" value="Kinesin motor domain"/>
    <property type="match status" value="1"/>
</dbReference>
<keyword evidence="6 10" id="KW-0175">Coiled coil</keyword>
<sequence length="1114" mass="126928">MSHNTLKSMRHGFCDAIFSSSPINFDKENINYQNEKEEICSDVFDTPQRGIQNSNENKSLKLEKCKILLDNDIENSKSTNTSCAANLIRPKFVNIFQRKQVLFPEHTACDSKYKTCTKVVSTTSLNEKISTIHPCTPKQHKIHTSTNSTKINILPLNKTPMKRYFSENVLSQATPDCFNVVQVETPCDKLNEIDIEDQTVYEEENSNLTVGIRVRPLNAKELNDSKITSVIQVNGQNIIVTCESVQHTFTYDHCFMSQVDTSESGYIDQEIVFKNMVSPLVQNAFEGYNVCLFAYGQTGSGKSYSMMGQESAQVNIISIDEAVGIIPRFCQEIFTRISTNMNTKTTVEISYFEIYNEKIHDLLTNVTNGVKRAPLKVREHPVFGPYIVDLSQHCVQNYKDLQTWLKVGNSQRATAATGMNEKSSRSHSIFSIILTQTQINNQLNSESMDASRRSKINLVDLAGSERLSQTCASGDRLKEGVSINKSLLTLGKVIASLAENTSNRKRGFVPYRESVLTWLLKESLGGNSRTAMLGTVSPANIHVEETLATLRYACQARAIVNRVRINEDPHEKLIRELKAEVLRLRGVREGYEKQLGIFPHRLLDSVEPVNQSNDEIKQKQQEIDKLRHQLKKTEEQLATSQITIENSNGKLILSSEMEGDTFVNGQVVTGKVILKHGDRLVIGGNHYFKVSNPYDEHSNIQISAQAVDYEFAHQEIMKVQEEKLRAELEESKQKAIKELENAKREVEMQLGSQKLSYERKIEILGSTVQEQKVALEQIHKKKKELELEKELLENEVEANNRLKQIQLDQKRVNVTPYKSNFLQELENILNEKTADAEFALKMKASVEAISDGGISLHETQILVREATERCKEVGINYEFDQQQIIINKSLKPVIRIRNRDNMKETFWQPMRFLDWVHRLRDYDIEDSIKELCTSEETWEPYENTETFEDSLNNSRISINMTPVKKNLNESLQQLSLDTSVLGSTLINQTFDISEDQETINTCLIQMELATKTLCKLYRKNGGIQSVMESLNNMQSIICSLRKTLEIEDTNKYSNESIISNQNFNNSVTENSDTNLTVSKNIKFVSTTKSTLRNNTKGFDRKSVRFTDKLKQDLT</sequence>
<gene>
    <name evidence="12" type="ORF">WN51_05856</name>
</gene>
<name>A0A0N0BIP5_9HYME</name>
<evidence type="ECO:0000256" key="2">
    <source>
        <dbReference type="ARBA" id="ARBA00022490"/>
    </source>
</evidence>
<comment type="similarity">
    <text evidence="9">Belongs to the TRAFAC class myosin-kinesin ATPase superfamily. Kinesin family.</text>
</comment>
<evidence type="ECO:0000256" key="10">
    <source>
        <dbReference type="SAM" id="Coils"/>
    </source>
</evidence>
<dbReference type="GO" id="GO:0003777">
    <property type="term" value="F:microtubule motor activity"/>
    <property type="evidence" value="ECO:0007669"/>
    <property type="project" value="InterPro"/>
</dbReference>
<keyword evidence="13" id="KW-1185">Reference proteome</keyword>
<dbReference type="InterPro" id="IPR036961">
    <property type="entry name" value="Kinesin_motor_dom_sf"/>
</dbReference>
<dbReference type="GO" id="GO:0005874">
    <property type="term" value="C:microtubule"/>
    <property type="evidence" value="ECO:0007669"/>
    <property type="project" value="UniProtKB-KW"/>
</dbReference>
<dbReference type="PROSITE" id="PS00411">
    <property type="entry name" value="KINESIN_MOTOR_1"/>
    <property type="match status" value="1"/>
</dbReference>
<evidence type="ECO:0000256" key="8">
    <source>
        <dbReference type="ARBA" id="ARBA00023212"/>
    </source>
</evidence>
<dbReference type="PANTHER" id="PTHR47117:SF5">
    <property type="entry name" value="KINESIN-LIKE PROTEIN KIF14"/>
    <property type="match status" value="1"/>
</dbReference>
<evidence type="ECO:0000256" key="1">
    <source>
        <dbReference type="ARBA" id="ARBA00004245"/>
    </source>
</evidence>
<dbReference type="InterPro" id="IPR019821">
    <property type="entry name" value="Kinesin_motor_CS"/>
</dbReference>
<evidence type="ECO:0000256" key="9">
    <source>
        <dbReference type="PROSITE-ProRule" id="PRU00283"/>
    </source>
</evidence>
<dbReference type="PROSITE" id="PS50067">
    <property type="entry name" value="KINESIN_MOTOR_2"/>
    <property type="match status" value="1"/>
</dbReference>
<proteinExistence type="inferred from homology"/>
<feature type="binding site" evidence="9">
    <location>
        <begin position="296"/>
        <end position="303"/>
    </location>
    <ligand>
        <name>ATP</name>
        <dbReference type="ChEBI" id="CHEBI:30616"/>
    </ligand>
</feature>
<evidence type="ECO:0000313" key="13">
    <source>
        <dbReference type="Proteomes" id="UP000053105"/>
    </source>
</evidence>
<dbReference type="Gene3D" id="2.60.200.20">
    <property type="match status" value="1"/>
</dbReference>
<dbReference type="STRING" id="166423.A0A0N0BIP5"/>
<feature type="coiled-coil region" evidence="10">
    <location>
        <begin position="574"/>
        <end position="643"/>
    </location>
</feature>
<evidence type="ECO:0000256" key="4">
    <source>
        <dbReference type="ARBA" id="ARBA00022741"/>
    </source>
</evidence>
<dbReference type="PRINTS" id="PR00380">
    <property type="entry name" value="KINESINHEAVY"/>
</dbReference>
<keyword evidence="5 9" id="KW-0067">ATP-binding</keyword>
<accession>A0A0N0BIP5</accession>
<evidence type="ECO:0000256" key="5">
    <source>
        <dbReference type="ARBA" id="ARBA00022840"/>
    </source>
</evidence>
<dbReference type="Pfam" id="PF00225">
    <property type="entry name" value="Kinesin"/>
    <property type="match status" value="1"/>
</dbReference>
<dbReference type="InterPro" id="IPR008984">
    <property type="entry name" value="SMAD_FHA_dom_sf"/>
</dbReference>
<keyword evidence="7 9" id="KW-0505">Motor protein</keyword>
<dbReference type="EMBL" id="KQ435727">
    <property type="protein sequence ID" value="KOX77968.1"/>
    <property type="molecule type" value="Genomic_DNA"/>
</dbReference>
<dbReference type="OrthoDB" id="3176171at2759"/>
<evidence type="ECO:0000313" key="12">
    <source>
        <dbReference type="EMBL" id="KOX77968.1"/>
    </source>
</evidence>
<dbReference type="SMART" id="SM00129">
    <property type="entry name" value="KISc"/>
    <property type="match status" value="1"/>
</dbReference>
<dbReference type="SUPFAM" id="SSF52540">
    <property type="entry name" value="P-loop containing nucleoside triphosphate hydrolases"/>
    <property type="match status" value="1"/>
</dbReference>
<dbReference type="InterPro" id="IPR001752">
    <property type="entry name" value="Kinesin_motor_dom"/>
</dbReference>
<dbReference type="SUPFAM" id="SSF49879">
    <property type="entry name" value="SMAD/FHA domain"/>
    <property type="match status" value="1"/>
</dbReference>
<feature type="domain" description="Kinesin motor" evidence="11">
    <location>
        <begin position="207"/>
        <end position="559"/>
    </location>
</feature>
<reference evidence="12 13" key="1">
    <citation type="submission" date="2015-07" db="EMBL/GenBank/DDBJ databases">
        <title>The genome of Melipona quadrifasciata.</title>
        <authorList>
            <person name="Pan H."/>
            <person name="Kapheim K."/>
        </authorList>
    </citation>
    <scope>NUCLEOTIDE SEQUENCE [LARGE SCALE GENOMIC DNA]</scope>
    <source>
        <strain evidence="12">0111107301</strain>
        <tissue evidence="12">Whole body</tissue>
    </source>
</reference>